<dbReference type="EnsemblPlants" id="AUR62005779-RA">
    <property type="protein sequence ID" value="AUR62005779-RA:cds"/>
    <property type="gene ID" value="AUR62005779"/>
</dbReference>
<dbReference type="InterPro" id="IPR054722">
    <property type="entry name" value="PolX-like_BBD"/>
</dbReference>
<sequence length="212" mass="24470">MTNNSSLFCKLDSSIKVPVRMGNGAVIQSTRKGTIGVQTKKGMKYINDVLLVPGLNESLLGVAQMFNNGYSFVFENNHCTLIESNNKEIVKVPMENKSFLLKWNYPVENVNVANSSNTWLWHRSNKKIMINRDVEFDEDASWNWEEEKVEKKFFQVDSEVHDKPRDGISKKLLPLLYKLEMALEKLVMMIMSRLLEVRSLSRICTRNVQSFT</sequence>
<protein>
    <recommendedName>
        <fullName evidence="1">Retrovirus-related Pol polyprotein from transposon TNT 1-94-like beta-barrel domain-containing protein</fullName>
    </recommendedName>
</protein>
<reference evidence="2" key="1">
    <citation type="journal article" date="2017" name="Nature">
        <title>The genome of Chenopodium quinoa.</title>
        <authorList>
            <person name="Jarvis D.E."/>
            <person name="Ho Y.S."/>
            <person name="Lightfoot D.J."/>
            <person name="Schmoeckel S.M."/>
            <person name="Li B."/>
            <person name="Borm T.J.A."/>
            <person name="Ohyanagi H."/>
            <person name="Mineta K."/>
            <person name="Michell C.T."/>
            <person name="Saber N."/>
            <person name="Kharbatia N.M."/>
            <person name="Rupper R.R."/>
            <person name="Sharp A.R."/>
            <person name="Dally N."/>
            <person name="Boughton B.A."/>
            <person name="Woo Y.H."/>
            <person name="Gao G."/>
            <person name="Schijlen E.G.W.M."/>
            <person name="Guo X."/>
            <person name="Momin A.A."/>
            <person name="Negrao S."/>
            <person name="Al-Babili S."/>
            <person name="Gehring C."/>
            <person name="Roessner U."/>
            <person name="Jung C."/>
            <person name="Murphy K."/>
            <person name="Arold S.T."/>
            <person name="Gojobori T."/>
            <person name="van der Linden C.G."/>
            <person name="van Loo E.N."/>
            <person name="Jellen E.N."/>
            <person name="Maughan P.J."/>
            <person name="Tester M."/>
        </authorList>
    </citation>
    <scope>NUCLEOTIDE SEQUENCE [LARGE SCALE GENOMIC DNA]</scope>
    <source>
        <strain evidence="2">cv. PI 614886</strain>
    </source>
</reference>
<dbReference type="Pfam" id="PF22936">
    <property type="entry name" value="Pol_BBD"/>
    <property type="match status" value="1"/>
</dbReference>
<dbReference type="Proteomes" id="UP000596660">
    <property type="component" value="Unplaced"/>
</dbReference>
<dbReference type="AlphaFoldDB" id="A0A803L1P1"/>
<evidence type="ECO:0000259" key="1">
    <source>
        <dbReference type="Pfam" id="PF22936"/>
    </source>
</evidence>
<organism evidence="2 3">
    <name type="scientific">Chenopodium quinoa</name>
    <name type="common">Quinoa</name>
    <dbReference type="NCBI Taxonomy" id="63459"/>
    <lineage>
        <taxon>Eukaryota</taxon>
        <taxon>Viridiplantae</taxon>
        <taxon>Streptophyta</taxon>
        <taxon>Embryophyta</taxon>
        <taxon>Tracheophyta</taxon>
        <taxon>Spermatophyta</taxon>
        <taxon>Magnoliopsida</taxon>
        <taxon>eudicotyledons</taxon>
        <taxon>Gunneridae</taxon>
        <taxon>Pentapetalae</taxon>
        <taxon>Caryophyllales</taxon>
        <taxon>Chenopodiaceae</taxon>
        <taxon>Chenopodioideae</taxon>
        <taxon>Atripliceae</taxon>
        <taxon>Chenopodium</taxon>
    </lineage>
</organism>
<accession>A0A803L1P1</accession>
<feature type="domain" description="Retrovirus-related Pol polyprotein from transposon TNT 1-94-like beta-barrel" evidence="1">
    <location>
        <begin position="1"/>
        <end position="70"/>
    </location>
</feature>
<evidence type="ECO:0000313" key="2">
    <source>
        <dbReference type="EnsemblPlants" id="AUR62005779-RA:cds"/>
    </source>
</evidence>
<name>A0A803L1P1_CHEQI</name>
<reference evidence="2" key="2">
    <citation type="submission" date="2021-03" db="UniProtKB">
        <authorList>
            <consortium name="EnsemblPlants"/>
        </authorList>
    </citation>
    <scope>IDENTIFICATION</scope>
</reference>
<keyword evidence="3" id="KW-1185">Reference proteome</keyword>
<proteinExistence type="predicted"/>
<evidence type="ECO:0000313" key="3">
    <source>
        <dbReference type="Proteomes" id="UP000596660"/>
    </source>
</evidence>
<dbReference type="Gramene" id="AUR62005779-RA">
    <property type="protein sequence ID" value="AUR62005779-RA:cds"/>
    <property type="gene ID" value="AUR62005779"/>
</dbReference>